<feature type="compositionally biased region" description="Basic and acidic residues" evidence="1">
    <location>
        <begin position="272"/>
        <end position="327"/>
    </location>
</feature>
<evidence type="ECO:0000313" key="2">
    <source>
        <dbReference type="EMBL" id="BAD11323.1"/>
    </source>
</evidence>
<evidence type="ECO:0000256" key="1">
    <source>
        <dbReference type="SAM" id="MobiDB-lite"/>
    </source>
</evidence>
<protein>
    <submittedName>
        <fullName evidence="2">MobA</fullName>
    </submittedName>
</protein>
<reference evidence="2" key="1">
    <citation type="journal article" date="2004" name="Microbes Environ.">
        <title>Characterization of pEC01, a Novel Plasmid Required for Phosphate Taxis in Enterobacter cloacae IFO 3320.</title>
        <authorList>
            <person name="Yang L."/>
            <person name="Kuroda A."/>
            <person name="Ikeda T."/>
            <person name="Takiguchi N."/>
            <person name="Ohtake H."/>
            <person name="Kato J."/>
        </authorList>
    </citation>
    <scope>NUCLEOTIDE SEQUENCE</scope>
    <source>
        <strain evidence="2">IFO 3320</strain>
        <plasmid evidence="2">pEC01</plasmid>
    </source>
</reference>
<gene>
    <name evidence="2" type="primary">mobA</name>
</gene>
<proteinExistence type="predicted"/>
<dbReference type="AlphaFoldDB" id="Q762E0"/>
<geneLocation type="plasmid" evidence="2">
    <name>pEC01</name>
</geneLocation>
<feature type="region of interest" description="Disordered" evidence="1">
    <location>
        <begin position="475"/>
        <end position="500"/>
    </location>
</feature>
<sequence>MIVKFHPRGRGGGAGPVDYLLGKDRQREGATVLQGKPEEVRELIDASPYVKKYTSGVLSFAEADLPPGQREKLMASFERVLMPGLDKDQYSILWVEHADKGRLELNFLIPNTELLTGRRLQPYYDRADRPRIDAWQTIVNGRLGLHDPNAPENRRALVTPSGLPKTKQEAAEAITRGLLTLASSGELKSPSGMSLTLFEGAGFLRVVRTTKSSIKHCRPGRGANIRLKGAIYEQSFNAGEGLRAAIESAAAEYRRDAESRIQRARAVCQSGTERKREENQRRHPRPRAEYERGDGEKPAERTADCRADMAHHPDGVSAADRHEREHSVVAGAADNRQLHASSSAGRYPGENDRPDVGSALSGEQRRPEVSYPAAGDANRSHPLRRDDMDPPETGVAENDRAGKAVAERIRAATAGLLAKAGRMGERLRGMAEHVWAYATGERGAERARVGLEHAGAEFKRAAAPLVRELNATEFRQRENEYQKTLELERQPQKTYRGPTL</sequence>
<feature type="compositionally biased region" description="Basic and acidic residues" evidence="1">
    <location>
        <begin position="475"/>
        <end position="491"/>
    </location>
</feature>
<feature type="region of interest" description="Disordered" evidence="1">
    <location>
        <begin position="265"/>
        <end position="401"/>
    </location>
</feature>
<organism evidence="2">
    <name type="scientific">Enterobacter cloacae</name>
    <dbReference type="NCBI Taxonomy" id="550"/>
    <lineage>
        <taxon>Bacteria</taxon>
        <taxon>Pseudomonadati</taxon>
        <taxon>Pseudomonadota</taxon>
        <taxon>Gammaproteobacteria</taxon>
        <taxon>Enterobacterales</taxon>
        <taxon>Enterobacteriaceae</taxon>
        <taxon>Enterobacter</taxon>
        <taxon>Enterobacter cloacae complex</taxon>
    </lineage>
</organism>
<dbReference type="EMBL" id="AB117929">
    <property type="protein sequence ID" value="BAD11323.1"/>
    <property type="molecule type" value="Genomic_DNA"/>
</dbReference>
<keyword evidence="2" id="KW-0614">Plasmid</keyword>
<name>Q762E0_ENTCL</name>
<dbReference type="NCBIfam" id="NF047848">
    <property type="entry name" value="relax_MbeA_E1"/>
    <property type="match status" value="1"/>
</dbReference>
<accession>Q762E0</accession>